<comment type="caution">
    <text evidence="1">The sequence shown here is derived from an EMBL/GenBank/DDBJ whole genome shotgun (WGS) entry which is preliminary data.</text>
</comment>
<dbReference type="AlphaFoldDB" id="A0A1J5MT30"/>
<evidence type="ECO:0000313" key="2">
    <source>
        <dbReference type="Proteomes" id="UP000181901"/>
    </source>
</evidence>
<proteinExistence type="predicted"/>
<accession>A0A1J5MT30</accession>
<evidence type="ECO:0000313" key="1">
    <source>
        <dbReference type="EMBL" id="OIQ49774.1"/>
    </source>
</evidence>
<dbReference type="RefSeq" id="WP_071545262.1">
    <property type="nucleotide sequence ID" value="NZ_LKAQ01000004.1"/>
</dbReference>
<keyword evidence="2" id="KW-1185">Reference proteome</keyword>
<dbReference type="OrthoDB" id="5465376at2"/>
<gene>
    <name evidence="1" type="ORF">BerOc1_01699</name>
</gene>
<name>A0A1J5MT30_9BACT</name>
<organism evidence="1 2">
    <name type="scientific">Pseudodesulfovibrio hydrargyri</name>
    <dbReference type="NCBI Taxonomy" id="2125990"/>
    <lineage>
        <taxon>Bacteria</taxon>
        <taxon>Pseudomonadati</taxon>
        <taxon>Thermodesulfobacteriota</taxon>
        <taxon>Desulfovibrionia</taxon>
        <taxon>Desulfovibrionales</taxon>
        <taxon>Desulfovibrionaceae</taxon>
    </lineage>
</organism>
<protein>
    <submittedName>
        <fullName evidence="1">Uncharacterized protein</fullName>
    </submittedName>
</protein>
<dbReference type="EMBL" id="LKAQ01000004">
    <property type="protein sequence ID" value="OIQ49774.1"/>
    <property type="molecule type" value="Genomic_DNA"/>
</dbReference>
<dbReference type="Proteomes" id="UP000181901">
    <property type="component" value="Unassembled WGS sequence"/>
</dbReference>
<sequence>MPAIQPVSTRTDVTGAARERIEQLKARATEGLDEAMAAVTRNLGHREATEAEKSLGELGLDLAAHGSDAHRLDHAKVLDLISDPFEDD</sequence>
<reference evidence="1 2" key="1">
    <citation type="submission" date="2015-09" db="EMBL/GenBank/DDBJ databases">
        <title>Genome of Desulfovibrio dechloracetivorans BerOc1, a mercury methylating strain isolated from highly hydrocarbons and metals contaminated coastal sediments.</title>
        <authorList>
            <person name="Goni Urriza M."/>
            <person name="Gassie C."/>
            <person name="Bouchez O."/>
            <person name="Klopp C."/>
            <person name="Ranchou-Peyruse A."/>
            <person name="Remy G."/>
        </authorList>
    </citation>
    <scope>NUCLEOTIDE SEQUENCE [LARGE SCALE GENOMIC DNA]</scope>
    <source>
        <strain evidence="1 2">BerOc1</strain>
    </source>
</reference>